<dbReference type="EMBL" id="CAAALY010010714">
    <property type="protein sequence ID" value="VEL11059.1"/>
    <property type="molecule type" value="Genomic_DNA"/>
</dbReference>
<dbReference type="PANTHER" id="PTHR21252:SF2">
    <property type="entry name" value="MITOCHONDRIAL OUTER MEMBRANE PROTEIN SLC25A46"/>
    <property type="match status" value="1"/>
</dbReference>
<keyword evidence="9 10" id="KW-0472">Membrane</keyword>
<evidence type="ECO:0000256" key="7">
    <source>
        <dbReference type="ARBA" id="ARBA00022989"/>
    </source>
</evidence>
<dbReference type="InterPro" id="IPR039158">
    <property type="entry name" value="SLC25A46"/>
</dbReference>
<protein>
    <recommendedName>
        <fullName evidence="14">Solute carrier family 25 member 46</fullName>
    </recommendedName>
</protein>
<keyword evidence="3 11" id="KW-0813">Transport</keyword>
<keyword evidence="8" id="KW-0496">Mitochondrion</keyword>
<evidence type="ECO:0000256" key="5">
    <source>
        <dbReference type="ARBA" id="ARBA00022737"/>
    </source>
</evidence>
<dbReference type="AlphaFoldDB" id="A0A3S5BNQ5"/>
<dbReference type="InterPro" id="IPR023395">
    <property type="entry name" value="MCP_dom_sf"/>
</dbReference>
<dbReference type="Gene3D" id="1.50.40.10">
    <property type="entry name" value="Mitochondrial carrier domain"/>
    <property type="match status" value="1"/>
</dbReference>
<dbReference type="Proteomes" id="UP000784294">
    <property type="component" value="Unassembled WGS sequence"/>
</dbReference>
<evidence type="ECO:0000313" key="12">
    <source>
        <dbReference type="EMBL" id="VEL11059.1"/>
    </source>
</evidence>
<evidence type="ECO:0000256" key="1">
    <source>
        <dbReference type="ARBA" id="ARBA00004374"/>
    </source>
</evidence>
<evidence type="ECO:0000256" key="2">
    <source>
        <dbReference type="ARBA" id="ARBA00006375"/>
    </source>
</evidence>
<dbReference type="SUPFAM" id="SSF103506">
    <property type="entry name" value="Mitochondrial carrier"/>
    <property type="match status" value="1"/>
</dbReference>
<keyword evidence="13" id="KW-1185">Reference proteome</keyword>
<comment type="subcellular location">
    <subcellularLocation>
        <location evidence="1">Mitochondrion outer membrane</location>
        <topology evidence="1">Multi-pass membrane protein</topology>
    </subcellularLocation>
</comment>
<comment type="similarity">
    <text evidence="2 11">Belongs to the mitochondrial carrier (TC 2.A.29) family.</text>
</comment>
<evidence type="ECO:0000256" key="4">
    <source>
        <dbReference type="ARBA" id="ARBA00022692"/>
    </source>
</evidence>
<organism evidence="12 13">
    <name type="scientific">Protopolystoma xenopodis</name>
    <dbReference type="NCBI Taxonomy" id="117903"/>
    <lineage>
        <taxon>Eukaryota</taxon>
        <taxon>Metazoa</taxon>
        <taxon>Spiralia</taxon>
        <taxon>Lophotrochozoa</taxon>
        <taxon>Platyhelminthes</taxon>
        <taxon>Monogenea</taxon>
        <taxon>Polyopisthocotylea</taxon>
        <taxon>Polystomatidea</taxon>
        <taxon>Polystomatidae</taxon>
        <taxon>Protopolystoma</taxon>
    </lineage>
</organism>
<evidence type="ECO:0000256" key="6">
    <source>
        <dbReference type="ARBA" id="ARBA00022787"/>
    </source>
</evidence>
<evidence type="ECO:0000256" key="8">
    <source>
        <dbReference type="ARBA" id="ARBA00023128"/>
    </source>
</evidence>
<reference evidence="12" key="1">
    <citation type="submission" date="2018-11" db="EMBL/GenBank/DDBJ databases">
        <authorList>
            <consortium name="Pathogen Informatics"/>
        </authorList>
    </citation>
    <scope>NUCLEOTIDE SEQUENCE</scope>
</reference>
<proteinExistence type="inferred from homology"/>
<evidence type="ECO:0000256" key="11">
    <source>
        <dbReference type="RuleBase" id="RU000488"/>
    </source>
</evidence>
<evidence type="ECO:0000313" key="13">
    <source>
        <dbReference type="Proteomes" id="UP000784294"/>
    </source>
</evidence>
<dbReference type="InterPro" id="IPR018108">
    <property type="entry name" value="MCP_transmembrane"/>
</dbReference>
<sequence>MHYSFLCSKRRGNCSASESTGIFTCISEGFRRLIFVRSYTRMRPSFNPSFRGGGLLHNRRLQPLTSHMLPVWRLVPAYVTYSLFSYLIKSMVEFIAKTYLHCSEDEDDAETDINFVLCSKGRKEASIQLDSDDLHPAINPEVANIGHRIPHKPQDWQLLTAQREEIALQAAYTRGYNELLSNVIANTVADIVCYPLETIVLRLSIQGTRTLIDNLDTGNSVLPISTSYTGFLDCLSRATSNELGFLGLYRGFGALITQYALQYAILVCGQVFYEKIFSVWTSGSSSGPSFISPPQLNHSLHLSKNKNK</sequence>
<accession>A0A3S5BNQ5</accession>
<dbReference type="PROSITE" id="PS50920">
    <property type="entry name" value="SOLCAR"/>
    <property type="match status" value="1"/>
</dbReference>
<dbReference type="GO" id="GO:0090149">
    <property type="term" value="P:mitochondrial membrane fission"/>
    <property type="evidence" value="ECO:0007669"/>
    <property type="project" value="InterPro"/>
</dbReference>
<dbReference type="PANTHER" id="PTHR21252">
    <property type="entry name" value="TB1 PROTEIN-RELATED"/>
    <property type="match status" value="1"/>
</dbReference>
<keyword evidence="6" id="KW-1000">Mitochondrion outer membrane</keyword>
<evidence type="ECO:0000256" key="10">
    <source>
        <dbReference type="PROSITE-ProRule" id="PRU00282"/>
    </source>
</evidence>
<evidence type="ECO:0008006" key="14">
    <source>
        <dbReference type="Google" id="ProtNLM"/>
    </source>
</evidence>
<keyword evidence="4 10" id="KW-0812">Transmembrane</keyword>
<gene>
    <name evidence="12" type="ORF">PXEA_LOCUS4499</name>
</gene>
<dbReference type="Pfam" id="PF00153">
    <property type="entry name" value="Mito_carr"/>
    <property type="match status" value="1"/>
</dbReference>
<keyword evidence="5" id="KW-0677">Repeat</keyword>
<comment type="caution">
    <text evidence="12">The sequence shown here is derived from an EMBL/GenBank/DDBJ whole genome shotgun (WGS) entry which is preliminary data.</text>
</comment>
<evidence type="ECO:0000256" key="9">
    <source>
        <dbReference type="ARBA" id="ARBA00023136"/>
    </source>
</evidence>
<evidence type="ECO:0000256" key="3">
    <source>
        <dbReference type="ARBA" id="ARBA00022448"/>
    </source>
</evidence>
<dbReference type="OrthoDB" id="2403262at2759"/>
<keyword evidence="7" id="KW-1133">Transmembrane helix</keyword>
<name>A0A3S5BNQ5_9PLAT</name>
<dbReference type="GO" id="GO:0005741">
    <property type="term" value="C:mitochondrial outer membrane"/>
    <property type="evidence" value="ECO:0007669"/>
    <property type="project" value="UniProtKB-SubCell"/>
</dbReference>
<feature type="repeat" description="Solcar" evidence="10">
    <location>
        <begin position="173"/>
        <end position="276"/>
    </location>
</feature>